<reference evidence="1" key="1">
    <citation type="journal article" date="2009" name="PLoS Genet.">
        <title>Sequencing, mapping, and analysis of 27,455 maize full-length cDNAs.</title>
        <authorList>
            <person name="Soderlund C."/>
            <person name="Descour A."/>
            <person name="Kudrna D."/>
            <person name="Bomhoff M."/>
            <person name="Boyd L."/>
            <person name="Currie J."/>
            <person name="Angelova A."/>
            <person name="Collura K."/>
            <person name="Wissotski M."/>
            <person name="Ashley E."/>
            <person name="Morrow D."/>
            <person name="Fernandes J."/>
            <person name="Walbot V."/>
            <person name="Yu Y."/>
        </authorList>
    </citation>
    <scope>NUCLEOTIDE SEQUENCE</scope>
    <source>
        <strain evidence="1">B73</strain>
    </source>
</reference>
<organism evidence="1">
    <name type="scientific">Zea mays</name>
    <name type="common">Maize</name>
    <dbReference type="NCBI Taxonomy" id="4577"/>
    <lineage>
        <taxon>Eukaryota</taxon>
        <taxon>Viridiplantae</taxon>
        <taxon>Streptophyta</taxon>
        <taxon>Embryophyta</taxon>
        <taxon>Tracheophyta</taxon>
        <taxon>Spermatophyta</taxon>
        <taxon>Magnoliopsida</taxon>
        <taxon>Liliopsida</taxon>
        <taxon>Poales</taxon>
        <taxon>Poaceae</taxon>
        <taxon>PACMAD clade</taxon>
        <taxon>Panicoideae</taxon>
        <taxon>Andropogonodae</taxon>
        <taxon>Andropogoneae</taxon>
        <taxon>Tripsacinae</taxon>
        <taxon>Zea</taxon>
    </lineage>
</organism>
<protein>
    <submittedName>
        <fullName evidence="1">Uncharacterized protein</fullName>
    </submittedName>
</protein>
<accession>C4J7F7</accession>
<evidence type="ECO:0000313" key="1">
    <source>
        <dbReference type="EMBL" id="ACR37107.1"/>
    </source>
</evidence>
<dbReference type="EMBL" id="BT086754">
    <property type="protein sequence ID" value="ACR37107.1"/>
    <property type="molecule type" value="mRNA"/>
</dbReference>
<proteinExistence type="evidence at transcript level"/>
<name>C4J7F7_MAIZE</name>
<sequence>MYFLCNDTDCDEM</sequence>